<name>A0A1I8BL39_MELHA</name>
<reference evidence="2" key="1">
    <citation type="submission" date="2016-11" db="UniProtKB">
        <authorList>
            <consortium name="WormBaseParasite"/>
        </authorList>
    </citation>
    <scope>IDENTIFICATION</scope>
</reference>
<evidence type="ECO:0000313" key="2">
    <source>
        <dbReference type="WBParaSite" id="MhA1_Contig2999.frz3.gene1"/>
    </source>
</evidence>
<dbReference type="GO" id="GO:0007165">
    <property type="term" value="P:signal transduction"/>
    <property type="evidence" value="ECO:0007669"/>
    <property type="project" value="TreeGrafter"/>
</dbReference>
<dbReference type="Proteomes" id="UP000095281">
    <property type="component" value="Unplaced"/>
</dbReference>
<dbReference type="GO" id="GO:0038023">
    <property type="term" value="F:signaling receptor activity"/>
    <property type="evidence" value="ECO:0007669"/>
    <property type="project" value="TreeGrafter"/>
</dbReference>
<dbReference type="GO" id="GO:0017046">
    <property type="term" value="F:peptide hormone binding"/>
    <property type="evidence" value="ECO:0007669"/>
    <property type="project" value="TreeGrafter"/>
</dbReference>
<dbReference type="PANTHER" id="PTHR44755">
    <property type="entry name" value="NATRIURETIC PEPTIDE RECEPTOR 3-RELATED"/>
    <property type="match status" value="1"/>
</dbReference>
<dbReference type="WBParaSite" id="MhA1_Contig2999.frz3.gene1">
    <property type="protein sequence ID" value="MhA1_Contig2999.frz3.gene1"/>
    <property type="gene ID" value="MhA1_Contig2999.frz3.gene1"/>
</dbReference>
<organism evidence="1 2">
    <name type="scientific">Meloidogyne hapla</name>
    <name type="common">Root-knot nematode worm</name>
    <dbReference type="NCBI Taxonomy" id="6305"/>
    <lineage>
        <taxon>Eukaryota</taxon>
        <taxon>Metazoa</taxon>
        <taxon>Ecdysozoa</taxon>
        <taxon>Nematoda</taxon>
        <taxon>Chromadorea</taxon>
        <taxon>Rhabditida</taxon>
        <taxon>Tylenchina</taxon>
        <taxon>Tylenchomorpha</taxon>
        <taxon>Tylenchoidea</taxon>
        <taxon>Meloidogynidae</taxon>
        <taxon>Meloidogyninae</taxon>
        <taxon>Meloidogyne</taxon>
    </lineage>
</organism>
<dbReference type="AlphaFoldDB" id="A0A1I8BL39"/>
<protein>
    <submittedName>
        <fullName evidence="2">Uncharacterized protein</fullName>
    </submittedName>
</protein>
<dbReference type="PANTHER" id="PTHR44755:SF10">
    <property type="entry name" value="RECEPTOR LIGAND BINDING REGION DOMAIN-CONTAINING PROTEIN"/>
    <property type="match status" value="1"/>
</dbReference>
<dbReference type="InterPro" id="IPR052612">
    <property type="entry name" value="ANP_Clearance_Receptor"/>
</dbReference>
<accession>A0A1I8BL39</accession>
<proteinExistence type="predicted"/>
<keyword evidence="1" id="KW-1185">Reference proteome</keyword>
<sequence length="190" mass="22334">MLFYIVDADKTLKNKNNNWIYSLPSSSSFKSSLERINSDNEKKHPFNEQIIKLRKRRKINKNKLKIIISEEENNKENSSFILKIHKSRHRKHQNQNITTINEYPQNFTEKIYLISEEYPIHILFPLPTNDGRRNENPFGITILKAKPVVDEAVEDVYRRQLVPQNSLQIHFEDSKLSDAHGPNVAINQLV</sequence>
<evidence type="ECO:0000313" key="1">
    <source>
        <dbReference type="Proteomes" id="UP000095281"/>
    </source>
</evidence>